<evidence type="ECO:0000313" key="2">
    <source>
        <dbReference type="EMBL" id="MBT1705738.1"/>
    </source>
</evidence>
<comment type="caution">
    <text evidence="2">The sequence shown here is derived from an EMBL/GenBank/DDBJ whole genome shotgun (WGS) entry which is preliminary data.</text>
</comment>
<dbReference type="SUPFAM" id="SSF51735">
    <property type="entry name" value="NAD(P)-binding Rossmann-fold domains"/>
    <property type="match status" value="1"/>
</dbReference>
<dbReference type="Proteomes" id="UP000772618">
    <property type="component" value="Unassembled WGS sequence"/>
</dbReference>
<dbReference type="PANTHER" id="PTHR48079:SF6">
    <property type="entry name" value="NAD(P)-BINDING DOMAIN-CONTAINING PROTEIN-RELATED"/>
    <property type="match status" value="1"/>
</dbReference>
<reference evidence="2 3" key="1">
    <citation type="submission" date="2021-05" db="EMBL/GenBank/DDBJ databases">
        <title>A Polyphasic approach of four new species of the genus Ohtaekwangia: Ohtaekwangia histidinii sp. nov., Ohtaekwangia cretensis sp. nov., Ohtaekwangia indiensis sp. nov., Ohtaekwangia reichenbachii sp. nov. from diverse environment.</title>
        <authorList>
            <person name="Octaviana S."/>
        </authorList>
    </citation>
    <scope>NUCLEOTIDE SEQUENCE [LARGE SCALE GENOMIC DNA]</scope>
    <source>
        <strain evidence="2 3">PWU20</strain>
    </source>
</reference>
<proteinExistence type="predicted"/>
<dbReference type="Gene3D" id="3.40.50.720">
    <property type="entry name" value="NAD(P)-binding Rossmann-like Domain"/>
    <property type="match status" value="1"/>
</dbReference>
<dbReference type="InterPro" id="IPR036291">
    <property type="entry name" value="NAD(P)-bd_dom_sf"/>
</dbReference>
<dbReference type="RefSeq" id="WP_254155804.1">
    <property type="nucleotide sequence ID" value="NZ_JAHESD010000066.1"/>
</dbReference>
<evidence type="ECO:0000259" key="1">
    <source>
        <dbReference type="Pfam" id="PF01370"/>
    </source>
</evidence>
<gene>
    <name evidence="2" type="ORF">KK060_20780</name>
</gene>
<dbReference type="EMBL" id="JAHESD010000066">
    <property type="protein sequence ID" value="MBT1705738.1"/>
    <property type="molecule type" value="Genomic_DNA"/>
</dbReference>
<sequence length="327" mass="37189">MIAVTGANGLLGSFIVRQLVYTKQPFIAIKRKDSDIHLLYDITQHITWREADILDPVSFEEALQGVTQVIHCAAMVSFNPAHERKIMDINVIGTRNTINASLANNVKRFVYISSVAALGRQKDQSFIDETNKWIDSPQNTVYAKSKYYAELEVFRGNEEGLNTVILNPSVILAAADWNKSSGQIFKYVWDERSFYIDSYLNYVDVRDVADIAVKLLNHSASNERFIVSAGNISIVELFSSIARRFNKKQPTIKLNRNLVQFAAFTENIRAKLSGSEPLITKETARLAGTRFAYNNNKITRLLDFSFKPIDDSVSWCCDYYLKHHDKK</sequence>
<organism evidence="2 3">
    <name type="scientific">Chryseosolibacter indicus</name>
    <dbReference type="NCBI Taxonomy" id="2782351"/>
    <lineage>
        <taxon>Bacteria</taxon>
        <taxon>Pseudomonadati</taxon>
        <taxon>Bacteroidota</taxon>
        <taxon>Cytophagia</taxon>
        <taxon>Cytophagales</taxon>
        <taxon>Chryseotaleaceae</taxon>
        <taxon>Chryseosolibacter</taxon>
    </lineage>
</organism>
<dbReference type="PANTHER" id="PTHR48079">
    <property type="entry name" value="PROTEIN YEEZ"/>
    <property type="match status" value="1"/>
</dbReference>
<protein>
    <submittedName>
        <fullName evidence="2">NAD-dependent epimerase/dehydratase family protein</fullName>
    </submittedName>
</protein>
<dbReference type="InterPro" id="IPR001509">
    <property type="entry name" value="Epimerase_deHydtase"/>
</dbReference>
<evidence type="ECO:0000313" key="3">
    <source>
        <dbReference type="Proteomes" id="UP000772618"/>
    </source>
</evidence>
<dbReference type="InterPro" id="IPR051783">
    <property type="entry name" value="NAD(P)-dependent_oxidoreduct"/>
</dbReference>
<name>A0ABS5VWE2_9BACT</name>
<dbReference type="Pfam" id="PF01370">
    <property type="entry name" value="Epimerase"/>
    <property type="match status" value="1"/>
</dbReference>
<accession>A0ABS5VWE2</accession>
<keyword evidence="3" id="KW-1185">Reference proteome</keyword>
<feature type="domain" description="NAD-dependent epimerase/dehydratase" evidence="1">
    <location>
        <begin position="2"/>
        <end position="224"/>
    </location>
</feature>